<accession>A0A9N6WX22</accession>
<name>A0A9N6WX22_9CRUS</name>
<evidence type="ECO:0000256" key="6">
    <source>
        <dbReference type="ARBA" id="ARBA00023180"/>
    </source>
</evidence>
<protein>
    <submittedName>
        <fullName evidence="9">EOG090X03KG</fullName>
    </submittedName>
</protein>
<keyword evidence="5 7" id="KW-0472">Membrane</keyword>
<dbReference type="InterPro" id="IPR028994">
    <property type="entry name" value="Integrin_alpha_N"/>
</dbReference>
<evidence type="ECO:0000313" key="9">
    <source>
        <dbReference type="EMBL" id="CAG4642400.1"/>
    </source>
</evidence>
<keyword evidence="6" id="KW-0325">Glycoprotein</keyword>
<evidence type="ECO:0000256" key="2">
    <source>
        <dbReference type="ARBA" id="ARBA00006496"/>
    </source>
</evidence>
<dbReference type="AlphaFoldDB" id="A0A9N6WX22"/>
<dbReference type="InterPro" id="IPR024881">
    <property type="entry name" value="Tip"/>
</dbReference>
<dbReference type="Pfam" id="PF23122">
    <property type="entry name" value="C2_ITFG1"/>
    <property type="match status" value="1"/>
</dbReference>
<organism evidence="9">
    <name type="scientific">Evadne anonyx</name>
    <dbReference type="NCBI Taxonomy" id="141404"/>
    <lineage>
        <taxon>Eukaryota</taxon>
        <taxon>Metazoa</taxon>
        <taxon>Ecdysozoa</taxon>
        <taxon>Arthropoda</taxon>
        <taxon>Crustacea</taxon>
        <taxon>Branchiopoda</taxon>
        <taxon>Diplostraca</taxon>
        <taxon>Cladocera</taxon>
        <taxon>Onychopoda</taxon>
        <taxon>Podonidae</taxon>
        <taxon>Evadne</taxon>
    </lineage>
</organism>
<gene>
    <name evidence="9" type="primary">EOG090X03KG</name>
</gene>
<dbReference type="InterPro" id="IPR057089">
    <property type="entry name" value="C2_TIP"/>
</dbReference>
<evidence type="ECO:0000256" key="7">
    <source>
        <dbReference type="SAM" id="Phobius"/>
    </source>
</evidence>
<keyword evidence="4 7" id="KW-1133">Transmembrane helix</keyword>
<evidence type="ECO:0000259" key="8">
    <source>
        <dbReference type="Pfam" id="PF23122"/>
    </source>
</evidence>
<evidence type="ECO:0000256" key="4">
    <source>
        <dbReference type="ARBA" id="ARBA00022989"/>
    </source>
</evidence>
<proteinExistence type="inferred from homology"/>
<comment type="similarity">
    <text evidence="2">Belongs to the TIP family.</text>
</comment>
<dbReference type="PANTHER" id="PTHR13412">
    <property type="entry name" value="T-CELL IMMUNOMODULATORY PROTEIN HOMOLOG"/>
    <property type="match status" value="1"/>
</dbReference>
<evidence type="ECO:0000256" key="3">
    <source>
        <dbReference type="ARBA" id="ARBA00022692"/>
    </source>
</evidence>
<dbReference type="PANTHER" id="PTHR13412:SF0">
    <property type="entry name" value="T-CELL IMMUNOMODULATORY PROTEIN"/>
    <property type="match status" value="1"/>
</dbReference>
<dbReference type="GO" id="GO:0005886">
    <property type="term" value="C:plasma membrane"/>
    <property type="evidence" value="ECO:0007669"/>
    <property type="project" value="TreeGrafter"/>
</dbReference>
<evidence type="ECO:0000256" key="5">
    <source>
        <dbReference type="ARBA" id="ARBA00023136"/>
    </source>
</evidence>
<reference evidence="9" key="1">
    <citation type="submission" date="2021-04" db="EMBL/GenBank/DDBJ databases">
        <authorList>
            <person name="Cornetti L."/>
        </authorList>
    </citation>
    <scope>NUCLEOTIDE SEQUENCE</scope>
</reference>
<evidence type="ECO:0000256" key="1">
    <source>
        <dbReference type="ARBA" id="ARBA00004479"/>
    </source>
</evidence>
<dbReference type="EMBL" id="OC985745">
    <property type="protein sequence ID" value="CAG4642400.1"/>
    <property type="molecule type" value="Genomic_DNA"/>
</dbReference>
<feature type="domain" description="T-cell immunomodulatory protein TIP C2" evidence="8">
    <location>
        <begin position="492"/>
        <end position="594"/>
    </location>
</feature>
<dbReference type="SUPFAM" id="SSF69318">
    <property type="entry name" value="Integrin alpha N-terminal domain"/>
    <property type="match status" value="1"/>
</dbReference>
<comment type="subcellular location">
    <subcellularLocation>
        <location evidence="1">Membrane</location>
        <topology evidence="1">Single-pass type I membrane protein</topology>
    </subcellularLocation>
</comment>
<keyword evidence="3 7" id="KW-0812">Transmembrane</keyword>
<sequence length="646" mass="72596">MNRLDQRSVSFSPLLTSFVTMIALKWNVATPIVRHIDVWISYFLRLSVRNSSPGGCMKPAEMNNLRLVRFAILSIVLLGSSAQGYNFTDQVFEGNSEGLIAAFGDFNSDKLTDTFIISQDRKSFSILLSHSKPPYLRNTTLNCTFNQEKIASLVPGDFDGDAAMDVVVIVESNSPIYLDVHIAWGNLSALECPTAPLFKMFGHPLMLDYNSDMISDLFGLDEFQLRSFWIFGSNRTVQSKVLMNSSLPLRNPHSHSFVDLDGDMAADLLLTGQDSFEFWRYTASGFELNRTIDLPVKDAHFMGQSVFVDVNFNGYLEHLVPVCVDKHCRNSSLYLYSAADERWLSIECDLNEWSFVRPYPTGDNIYAETITARAGDVNLDGYPDLLMTLTHGGKKRAVLLENLPSSAKTYSRKFVAKWSVLSQWNDTLMATFYDIQQKGVLDVLMVQQQRVNGQLQMIMSAYKNDLDYDANFIKVLVLTGRCYGNCTYGQIPYGTNLPGPFIGYRTVNSGGQPQEACSTQLFQSAYHSLQLPYSLFGLGHTPNFVETLRVGVAFPDDSAPQRRSREWTQVIPNSQMIIIPNLEGEPSHWLNKLFVTPSRAVALSAGALIGFGAFLAILVVVLHIRERRDDKREQAAIAYRFHFDAM</sequence>
<feature type="transmembrane region" description="Helical" evidence="7">
    <location>
        <begin position="600"/>
        <end position="622"/>
    </location>
</feature>